<keyword evidence="3" id="KW-1185">Reference proteome</keyword>
<dbReference type="Proteomes" id="UP000250369">
    <property type="component" value="Unassembled WGS sequence"/>
</dbReference>
<protein>
    <submittedName>
        <fullName evidence="2">VOC family protein</fullName>
    </submittedName>
</protein>
<gene>
    <name evidence="2" type="ORF">DQG23_01950</name>
</gene>
<evidence type="ECO:0000259" key="1">
    <source>
        <dbReference type="PROSITE" id="PS51819"/>
    </source>
</evidence>
<dbReference type="OrthoDB" id="2608626at2"/>
<dbReference type="Gene3D" id="3.10.180.10">
    <property type="entry name" value="2,3-Dihydroxybiphenyl 1,2-Dioxygenase, domain 1"/>
    <property type="match status" value="1"/>
</dbReference>
<evidence type="ECO:0000313" key="2">
    <source>
        <dbReference type="EMBL" id="RAV22988.1"/>
    </source>
</evidence>
<proteinExistence type="predicted"/>
<dbReference type="CDD" id="cd06587">
    <property type="entry name" value="VOC"/>
    <property type="match status" value="1"/>
</dbReference>
<dbReference type="SUPFAM" id="SSF54593">
    <property type="entry name" value="Glyoxalase/Bleomycin resistance protein/Dihydroxybiphenyl dioxygenase"/>
    <property type="match status" value="1"/>
</dbReference>
<dbReference type="InterPro" id="IPR037523">
    <property type="entry name" value="VOC_core"/>
</dbReference>
<reference evidence="2 3" key="1">
    <citation type="journal article" date="2009" name="Int. J. Syst. Evol. Microbiol.">
        <title>Paenibacillus contaminans sp. nov., isolated from a contaminated laboratory plate.</title>
        <authorList>
            <person name="Chou J.H."/>
            <person name="Lee J.H."/>
            <person name="Lin M.C."/>
            <person name="Chang P.S."/>
            <person name="Arun A.B."/>
            <person name="Young C.C."/>
            <person name="Chen W.M."/>
        </authorList>
    </citation>
    <scope>NUCLEOTIDE SEQUENCE [LARGE SCALE GENOMIC DNA]</scope>
    <source>
        <strain evidence="2 3">CKOBP-6</strain>
    </source>
</reference>
<evidence type="ECO:0000313" key="3">
    <source>
        <dbReference type="Proteomes" id="UP000250369"/>
    </source>
</evidence>
<sequence>MDYQRVKCIENVQIPVRSLEDSIQWYEENLGFKLKGRGNSRLAFLQLNENDHINLWQTDDETTINFTKDGEQMPAFVMVSENIELLHEDLKGSNIDIVSYSDEGFAKIVKFFDPNGNVLLVLEYK</sequence>
<dbReference type="AlphaFoldDB" id="A0A329MUG7"/>
<comment type="caution">
    <text evidence="2">The sequence shown here is derived from an EMBL/GenBank/DDBJ whole genome shotgun (WGS) entry which is preliminary data.</text>
</comment>
<dbReference type="InterPro" id="IPR004360">
    <property type="entry name" value="Glyas_Fos-R_dOase_dom"/>
</dbReference>
<dbReference type="EMBL" id="QMFB01000001">
    <property type="protein sequence ID" value="RAV22988.1"/>
    <property type="molecule type" value="Genomic_DNA"/>
</dbReference>
<dbReference type="Pfam" id="PF00903">
    <property type="entry name" value="Glyoxalase"/>
    <property type="match status" value="1"/>
</dbReference>
<organism evidence="2 3">
    <name type="scientific">Paenibacillus contaminans</name>
    <dbReference type="NCBI Taxonomy" id="450362"/>
    <lineage>
        <taxon>Bacteria</taxon>
        <taxon>Bacillati</taxon>
        <taxon>Bacillota</taxon>
        <taxon>Bacilli</taxon>
        <taxon>Bacillales</taxon>
        <taxon>Paenibacillaceae</taxon>
        <taxon>Paenibacillus</taxon>
    </lineage>
</organism>
<name>A0A329MUG7_9BACL</name>
<dbReference type="RefSeq" id="WP_113029097.1">
    <property type="nucleotide sequence ID" value="NZ_QMFB01000001.1"/>
</dbReference>
<feature type="domain" description="VOC" evidence="1">
    <location>
        <begin position="5"/>
        <end position="124"/>
    </location>
</feature>
<dbReference type="PROSITE" id="PS51819">
    <property type="entry name" value="VOC"/>
    <property type="match status" value="1"/>
</dbReference>
<accession>A0A329MUG7</accession>
<dbReference type="InterPro" id="IPR029068">
    <property type="entry name" value="Glyas_Bleomycin-R_OHBP_Dase"/>
</dbReference>